<protein>
    <submittedName>
        <fullName evidence="7">Unannotated protein</fullName>
    </submittedName>
</protein>
<keyword evidence="2" id="KW-0028">Amino-acid biosynthesis</keyword>
<dbReference type="HAMAP" id="MF_00150">
    <property type="entry name" value="ArgC_type1"/>
    <property type="match status" value="1"/>
</dbReference>
<dbReference type="InterPro" id="IPR000534">
    <property type="entry name" value="Semialdehyde_DH_NAD-bd"/>
</dbReference>
<dbReference type="GO" id="GO:0006526">
    <property type="term" value="P:L-arginine biosynthetic process"/>
    <property type="evidence" value="ECO:0007669"/>
    <property type="project" value="UniProtKB-KW"/>
</dbReference>
<dbReference type="GO" id="GO:0051287">
    <property type="term" value="F:NAD binding"/>
    <property type="evidence" value="ECO:0007669"/>
    <property type="project" value="InterPro"/>
</dbReference>
<dbReference type="CDD" id="cd23934">
    <property type="entry name" value="AGPR_1_C"/>
    <property type="match status" value="1"/>
</dbReference>
<dbReference type="AlphaFoldDB" id="A0A6J6CPM0"/>
<organism evidence="7">
    <name type="scientific">freshwater metagenome</name>
    <dbReference type="NCBI Taxonomy" id="449393"/>
    <lineage>
        <taxon>unclassified sequences</taxon>
        <taxon>metagenomes</taxon>
        <taxon>ecological metagenomes</taxon>
    </lineage>
</organism>
<proteinExistence type="inferred from homology"/>
<comment type="pathway">
    <text evidence="5">Amino-acid biosynthesis.</text>
</comment>
<dbReference type="Gene3D" id="3.40.50.720">
    <property type="entry name" value="NAD(P)-binding Rossmann-like Domain"/>
    <property type="match status" value="1"/>
</dbReference>
<keyword evidence="4" id="KW-0560">Oxidoreductase</keyword>
<dbReference type="SUPFAM" id="SSF55347">
    <property type="entry name" value="Glyceraldehyde-3-phosphate dehydrogenase-like, C-terminal domain"/>
    <property type="match status" value="1"/>
</dbReference>
<accession>A0A6J6CPM0</accession>
<evidence type="ECO:0000256" key="2">
    <source>
        <dbReference type="ARBA" id="ARBA00022605"/>
    </source>
</evidence>
<evidence type="ECO:0000256" key="3">
    <source>
        <dbReference type="ARBA" id="ARBA00022857"/>
    </source>
</evidence>
<dbReference type="SMART" id="SM00859">
    <property type="entry name" value="Semialdhyde_dh"/>
    <property type="match status" value="1"/>
</dbReference>
<dbReference type="InterPro" id="IPR023013">
    <property type="entry name" value="AGPR_AS"/>
</dbReference>
<evidence type="ECO:0000259" key="6">
    <source>
        <dbReference type="SMART" id="SM00859"/>
    </source>
</evidence>
<dbReference type="InterPro" id="IPR050085">
    <property type="entry name" value="AGPR"/>
</dbReference>
<name>A0A6J6CPM0_9ZZZZ</name>
<reference evidence="7" key="1">
    <citation type="submission" date="2020-05" db="EMBL/GenBank/DDBJ databases">
        <authorList>
            <person name="Chiriac C."/>
            <person name="Salcher M."/>
            <person name="Ghai R."/>
            <person name="Kavagutti S V."/>
        </authorList>
    </citation>
    <scope>NUCLEOTIDE SEQUENCE</scope>
</reference>
<dbReference type="Pfam" id="PF01118">
    <property type="entry name" value="Semialdhyde_dh"/>
    <property type="match status" value="1"/>
</dbReference>
<dbReference type="PANTHER" id="PTHR32338:SF10">
    <property type="entry name" value="N-ACETYL-GAMMA-GLUTAMYL-PHOSPHATE REDUCTASE, CHLOROPLASTIC-RELATED"/>
    <property type="match status" value="1"/>
</dbReference>
<dbReference type="GO" id="GO:0070401">
    <property type="term" value="F:NADP+ binding"/>
    <property type="evidence" value="ECO:0007669"/>
    <property type="project" value="InterPro"/>
</dbReference>
<feature type="domain" description="Semialdehyde dehydrogenase NAD-binding" evidence="6">
    <location>
        <begin position="2"/>
        <end position="137"/>
    </location>
</feature>
<evidence type="ECO:0000256" key="1">
    <source>
        <dbReference type="ARBA" id="ARBA00022571"/>
    </source>
</evidence>
<dbReference type="CDD" id="cd24148">
    <property type="entry name" value="AGPR_1_actinobacAGPR_like"/>
    <property type="match status" value="1"/>
</dbReference>
<dbReference type="GO" id="GO:0003942">
    <property type="term" value="F:N-acetyl-gamma-glutamyl-phosphate reductase activity"/>
    <property type="evidence" value="ECO:0007669"/>
    <property type="project" value="InterPro"/>
</dbReference>
<keyword evidence="3" id="KW-0521">NADP</keyword>
<dbReference type="PROSITE" id="PS01224">
    <property type="entry name" value="ARGC"/>
    <property type="match status" value="1"/>
</dbReference>
<dbReference type="InterPro" id="IPR000706">
    <property type="entry name" value="AGPR_type-1"/>
</dbReference>
<dbReference type="Pfam" id="PF22698">
    <property type="entry name" value="Semialdhyde_dhC_1"/>
    <property type="match status" value="1"/>
</dbReference>
<keyword evidence="1" id="KW-0055">Arginine biosynthesis</keyword>
<dbReference type="PANTHER" id="PTHR32338">
    <property type="entry name" value="N-ACETYL-GAMMA-GLUTAMYL-PHOSPHATE REDUCTASE, CHLOROPLASTIC-RELATED-RELATED"/>
    <property type="match status" value="1"/>
</dbReference>
<dbReference type="InterPro" id="IPR058924">
    <property type="entry name" value="AGPR_dimerisation_dom"/>
</dbReference>
<dbReference type="InterPro" id="IPR036291">
    <property type="entry name" value="NAD(P)-bd_dom_sf"/>
</dbReference>
<evidence type="ECO:0000256" key="4">
    <source>
        <dbReference type="ARBA" id="ARBA00023002"/>
    </source>
</evidence>
<dbReference type="SUPFAM" id="SSF51735">
    <property type="entry name" value="NAD(P)-binding Rossmann-fold domains"/>
    <property type="match status" value="1"/>
</dbReference>
<sequence>MKVAVIGASGYSGGELLRLLAAHPEFECHAAIAHTQAGELIASVHPQLTGTYSDSFKAFDPKLIDDSELIFLALPHGESGKLIGDHEKTFAGKKIIDLGADFRLTSSTSWTKYYSGTHWGTWQYGLPELAGARAKIASAERIANPGCYATAIALSLAPFAALGARVNLDDVVITAASGTTGAGRSAKINLIGSEVMNSISAYKVGGVHQHTPEIEEAIAELSHQKVALSFTPFLAPLPRGIISSVSVRVTESNTEELRELFSKTYLDEPFVKVLPSGQWPQTNSLIGSNAAHLQVAFDEHIGRAVVVAAIDNLGKGAAGQAIQNANLVSGFAETAGLSAMGTR</sequence>
<evidence type="ECO:0000256" key="5">
    <source>
        <dbReference type="ARBA" id="ARBA00029440"/>
    </source>
</evidence>
<evidence type="ECO:0000313" key="7">
    <source>
        <dbReference type="EMBL" id="CAB4553500.1"/>
    </source>
</evidence>
<dbReference type="EMBL" id="CAEZSV010000092">
    <property type="protein sequence ID" value="CAB4553500.1"/>
    <property type="molecule type" value="Genomic_DNA"/>
</dbReference>
<dbReference type="Gene3D" id="3.30.360.10">
    <property type="entry name" value="Dihydrodipicolinate Reductase, domain 2"/>
    <property type="match status" value="1"/>
</dbReference>
<dbReference type="NCBIfam" id="TIGR01850">
    <property type="entry name" value="argC"/>
    <property type="match status" value="1"/>
</dbReference>
<gene>
    <name evidence="7" type="ORF">UFOPK1506_00606</name>
</gene>